<dbReference type="OrthoDB" id="15717at2759"/>
<proteinExistence type="predicted"/>
<dbReference type="EnsemblMetazoa" id="ASIC010412-RA">
    <property type="protein sequence ID" value="ASIC010412-PA"/>
    <property type="gene ID" value="ASIC010412"/>
</dbReference>
<name>A0A084VXI3_ANOSI</name>
<dbReference type="AlphaFoldDB" id="A0A084VXI3"/>
<dbReference type="VEuPathDB" id="VectorBase:ASIC010412"/>
<sequence>MNVLQKVCIYTSSPMTMIRVAAQSCTLRWYSSTGKEAKFPKNVIEHLSTSQEQPTNGIIYDKKPFRMELEEGNEDKLRRPLFN</sequence>
<dbReference type="EMBL" id="ATLV01018074">
    <property type="status" value="NOT_ANNOTATED_CDS"/>
    <property type="molecule type" value="Genomic_DNA"/>
</dbReference>
<dbReference type="EMBL" id="KE525212">
    <property type="protein sequence ID" value="KFB42677.1"/>
    <property type="molecule type" value="Genomic_DNA"/>
</dbReference>
<accession>A0A084VXI3</accession>
<protein>
    <submittedName>
        <fullName evidence="1">AGAP004885-PA-like protein</fullName>
    </submittedName>
</protein>
<dbReference type="VEuPathDB" id="VectorBase:ASIS010230"/>
<gene>
    <name evidence="1" type="ORF">ZHAS_00010412</name>
</gene>
<evidence type="ECO:0000313" key="2">
    <source>
        <dbReference type="EnsemblMetazoa" id="ASIC010412-PA"/>
    </source>
</evidence>
<reference evidence="2" key="2">
    <citation type="submission" date="2020-05" db="UniProtKB">
        <authorList>
            <consortium name="EnsemblMetazoa"/>
        </authorList>
    </citation>
    <scope>IDENTIFICATION</scope>
</reference>
<evidence type="ECO:0000313" key="1">
    <source>
        <dbReference type="EMBL" id="KFB42677.1"/>
    </source>
</evidence>
<dbReference type="Proteomes" id="UP000030765">
    <property type="component" value="Unassembled WGS sequence"/>
</dbReference>
<evidence type="ECO:0000313" key="3">
    <source>
        <dbReference type="Proteomes" id="UP000030765"/>
    </source>
</evidence>
<keyword evidence="3" id="KW-1185">Reference proteome</keyword>
<reference evidence="1 3" key="1">
    <citation type="journal article" date="2014" name="BMC Genomics">
        <title>Genome sequence of Anopheles sinensis provides insight into genetics basis of mosquito competence for malaria parasites.</title>
        <authorList>
            <person name="Zhou D."/>
            <person name="Zhang D."/>
            <person name="Ding G."/>
            <person name="Shi L."/>
            <person name="Hou Q."/>
            <person name="Ye Y."/>
            <person name="Xu Y."/>
            <person name="Zhou H."/>
            <person name="Xiong C."/>
            <person name="Li S."/>
            <person name="Yu J."/>
            <person name="Hong S."/>
            <person name="Yu X."/>
            <person name="Zou P."/>
            <person name="Chen C."/>
            <person name="Chang X."/>
            <person name="Wang W."/>
            <person name="Lv Y."/>
            <person name="Sun Y."/>
            <person name="Ma L."/>
            <person name="Shen B."/>
            <person name="Zhu C."/>
        </authorList>
    </citation>
    <scope>NUCLEOTIDE SEQUENCE [LARGE SCALE GENOMIC DNA]</scope>
</reference>
<organism evidence="1">
    <name type="scientific">Anopheles sinensis</name>
    <name type="common">Mosquito</name>
    <dbReference type="NCBI Taxonomy" id="74873"/>
    <lineage>
        <taxon>Eukaryota</taxon>
        <taxon>Metazoa</taxon>
        <taxon>Ecdysozoa</taxon>
        <taxon>Arthropoda</taxon>
        <taxon>Hexapoda</taxon>
        <taxon>Insecta</taxon>
        <taxon>Pterygota</taxon>
        <taxon>Neoptera</taxon>
        <taxon>Endopterygota</taxon>
        <taxon>Diptera</taxon>
        <taxon>Nematocera</taxon>
        <taxon>Culicoidea</taxon>
        <taxon>Culicidae</taxon>
        <taxon>Anophelinae</taxon>
        <taxon>Anopheles</taxon>
    </lineage>
</organism>
<dbReference type="STRING" id="74873.A0A084VXI3"/>